<feature type="region of interest" description="Disordered" evidence="1">
    <location>
        <begin position="1"/>
        <end position="212"/>
    </location>
</feature>
<dbReference type="AlphaFoldDB" id="A0A9X0DIC5"/>
<feature type="region of interest" description="Disordered" evidence="1">
    <location>
        <begin position="231"/>
        <end position="255"/>
    </location>
</feature>
<comment type="caution">
    <text evidence="3">The sequence shown here is derived from an EMBL/GenBank/DDBJ whole genome shotgun (WGS) entry which is preliminary data.</text>
</comment>
<feature type="transmembrane region" description="Helical" evidence="2">
    <location>
        <begin position="272"/>
        <end position="294"/>
    </location>
</feature>
<gene>
    <name evidence="3" type="ORF">OCU04_007996</name>
</gene>
<protein>
    <submittedName>
        <fullName evidence="3">Uncharacterized protein</fullName>
    </submittedName>
</protein>
<keyword evidence="2" id="KW-1133">Transmembrane helix</keyword>
<evidence type="ECO:0000256" key="2">
    <source>
        <dbReference type="SAM" id="Phobius"/>
    </source>
</evidence>
<reference evidence="3" key="1">
    <citation type="submission" date="2022-11" db="EMBL/GenBank/DDBJ databases">
        <title>Genome Resource of Sclerotinia nivalis Strain SnTB1, a Plant Pathogen Isolated from American Ginseng.</title>
        <authorList>
            <person name="Fan S."/>
        </authorList>
    </citation>
    <scope>NUCLEOTIDE SEQUENCE</scope>
    <source>
        <strain evidence="3">SnTB1</strain>
    </source>
</reference>
<feature type="compositionally biased region" description="Basic and acidic residues" evidence="1">
    <location>
        <begin position="199"/>
        <end position="212"/>
    </location>
</feature>
<name>A0A9X0DIC5_9HELO</name>
<evidence type="ECO:0000313" key="4">
    <source>
        <dbReference type="Proteomes" id="UP001152300"/>
    </source>
</evidence>
<organism evidence="3 4">
    <name type="scientific">Sclerotinia nivalis</name>
    <dbReference type="NCBI Taxonomy" id="352851"/>
    <lineage>
        <taxon>Eukaryota</taxon>
        <taxon>Fungi</taxon>
        <taxon>Dikarya</taxon>
        <taxon>Ascomycota</taxon>
        <taxon>Pezizomycotina</taxon>
        <taxon>Leotiomycetes</taxon>
        <taxon>Helotiales</taxon>
        <taxon>Sclerotiniaceae</taxon>
        <taxon>Sclerotinia</taxon>
    </lineage>
</organism>
<sequence length="391" mass="44149">MPIATHRPSRSRYTPVTSSSVGGQKSSLGASQNRAEISSPDHSTSIKEADKLELENKDEENGKFEKIRPRLPSGDDITYEESDAEPKSDSDSEINPLIEAENKDEEEGNDKFKKNRSPPPLRSHGAYTAPTRGYDDGPESESESSASIEPSRKAENQDEDNGNGKFEKIRRSHQPTDEFDAGLRYAPEVESEAESNYKSIHEPPSKNEVDHDTDATVDTVAGEDHEAETASQAAAHLDSLDPLNPPAEQGDARRNANIRANIEKLGDRSDIMTIHGILAIWLFLQIMFFGILYPHFSNTFWCDRPTTTTLLNSSFLLFRWEVFTLVDHFVTPADMPFYDIRYYTVDQIPDFRLREVLVQLRAHRFKSLASPVVFWVIFMVFGNWFSNQCLS</sequence>
<dbReference type="OrthoDB" id="3548762at2759"/>
<keyword evidence="4" id="KW-1185">Reference proteome</keyword>
<keyword evidence="2" id="KW-0812">Transmembrane</keyword>
<feature type="compositionally biased region" description="Basic and acidic residues" evidence="1">
    <location>
        <begin position="44"/>
        <end position="68"/>
    </location>
</feature>
<keyword evidence="2" id="KW-0472">Membrane</keyword>
<feature type="compositionally biased region" description="Polar residues" evidence="1">
    <location>
        <begin position="11"/>
        <end position="43"/>
    </location>
</feature>
<feature type="transmembrane region" description="Helical" evidence="2">
    <location>
        <begin position="368"/>
        <end position="386"/>
    </location>
</feature>
<proteinExistence type="predicted"/>
<accession>A0A9X0DIC5</accession>
<dbReference type="EMBL" id="JAPEIS010000009">
    <property type="protein sequence ID" value="KAJ8062732.1"/>
    <property type="molecule type" value="Genomic_DNA"/>
</dbReference>
<dbReference type="Proteomes" id="UP001152300">
    <property type="component" value="Unassembled WGS sequence"/>
</dbReference>
<evidence type="ECO:0000313" key="3">
    <source>
        <dbReference type="EMBL" id="KAJ8062732.1"/>
    </source>
</evidence>
<evidence type="ECO:0000256" key="1">
    <source>
        <dbReference type="SAM" id="MobiDB-lite"/>
    </source>
</evidence>